<feature type="transmembrane region" description="Helical" evidence="1">
    <location>
        <begin position="7"/>
        <end position="25"/>
    </location>
</feature>
<feature type="transmembrane region" description="Helical" evidence="1">
    <location>
        <begin position="31"/>
        <end position="49"/>
    </location>
</feature>
<dbReference type="AlphaFoldDB" id="A0A653VQ61"/>
<accession>A0A653VQ61</accession>
<reference evidence="2 3" key="1">
    <citation type="submission" date="2019-10" db="EMBL/GenBank/DDBJ databases">
        <authorList>
            <person name="Karimi E."/>
        </authorList>
    </citation>
    <scope>NUCLEOTIDE SEQUENCE [LARGE SCALE GENOMIC DNA]</scope>
    <source>
        <strain evidence="2">Maribacter sp. 151</strain>
    </source>
</reference>
<name>A0A653VQ61_9FLAO</name>
<sequence>MNKSTKTVIVIIGILSILAGIYGFFTNAESTVTYSGIFIGVVLLGSLFISKNGLDKS</sequence>
<evidence type="ECO:0000313" key="3">
    <source>
        <dbReference type="Proteomes" id="UP000430202"/>
    </source>
</evidence>
<dbReference type="EMBL" id="CABWLR010000006">
    <property type="protein sequence ID" value="VXC08236.1"/>
    <property type="molecule type" value="Genomic_DNA"/>
</dbReference>
<proteinExistence type="predicted"/>
<dbReference type="Proteomes" id="UP000430202">
    <property type="component" value="Unassembled WGS sequence"/>
</dbReference>
<keyword evidence="1" id="KW-0472">Membrane</keyword>
<protein>
    <submittedName>
        <fullName evidence="2">Uncharacterized protein</fullName>
    </submittedName>
</protein>
<dbReference type="RefSeq" id="WP_159303706.1">
    <property type="nucleotide sequence ID" value="NZ_LR733271.1"/>
</dbReference>
<gene>
    <name evidence="2" type="ORF">MARI151_60004</name>
</gene>
<keyword evidence="3" id="KW-1185">Reference proteome</keyword>
<keyword evidence="1" id="KW-0812">Transmembrane</keyword>
<organism evidence="2 3">
    <name type="scientific">Maribacter litoralis</name>
    <dbReference type="NCBI Taxonomy" id="2059726"/>
    <lineage>
        <taxon>Bacteria</taxon>
        <taxon>Pseudomonadati</taxon>
        <taxon>Bacteroidota</taxon>
        <taxon>Flavobacteriia</taxon>
        <taxon>Flavobacteriales</taxon>
        <taxon>Flavobacteriaceae</taxon>
        <taxon>Maribacter</taxon>
    </lineage>
</organism>
<evidence type="ECO:0000256" key="1">
    <source>
        <dbReference type="SAM" id="Phobius"/>
    </source>
</evidence>
<evidence type="ECO:0000313" key="2">
    <source>
        <dbReference type="EMBL" id="VXC08236.1"/>
    </source>
</evidence>
<keyword evidence="1" id="KW-1133">Transmembrane helix</keyword>